<organism evidence="1 2">
    <name type="scientific">Clostridium butyricum</name>
    <dbReference type="NCBI Taxonomy" id="1492"/>
    <lineage>
        <taxon>Bacteria</taxon>
        <taxon>Bacillati</taxon>
        <taxon>Bacillota</taxon>
        <taxon>Clostridia</taxon>
        <taxon>Eubacteriales</taxon>
        <taxon>Clostridiaceae</taxon>
        <taxon>Clostridium</taxon>
    </lineage>
</organism>
<evidence type="ECO:0000313" key="1">
    <source>
        <dbReference type="EMBL" id="NAS19403.1"/>
    </source>
</evidence>
<dbReference type="Gene3D" id="1.10.30.50">
    <property type="match status" value="1"/>
</dbReference>
<gene>
    <name evidence="1" type="ORF">GND98_016470</name>
</gene>
<dbReference type="EMBL" id="WOFV02000072">
    <property type="protein sequence ID" value="NAS19403.1"/>
    <property type="molecule type" value="Genomic_DNA"/>
</dbReference>
<dbReference type="Proteomes" id="UP000474042">
    <property type="component" value="Unassembled WGS sequence"/>
</dbReference>
<evidence type="ECO:0000313" key="2">
    <source>
        <dbReference type="Proteomes" id="UP000474042"/>
    </source>
</evidence>
<proteinExistence type="predicted"/>
<name>A0A6L9ES67_CLOBU</name>
<dbReference type="AlphaFoldDB" id="A0A6L9ES67"/>
<comment type="caution">
    <text evidence="1">The sequence shown here is derived from an EMBL/GenBank/DDBJ whole genome shotgun (WGS) entry which is preliminary data.</text>
</comment>
<accession>A0A6L9ES67</accession>
<reference evidence="1 2" key="1">
    <citation type="submission" date="2020-01" db="EMBL/GenBank/DDBJ databases">
        <title>Genome sequence of a 1,3-propanediol producer, Clostridium butyricum S3.</title>
        <authorList>
            <person name="Zhou J."/>
        </authorList>
    </citation>
    <scope>NUCLEOTIDE SEQUENCE [LARGE SCALE GENOMIC DNA]</scope>
    <source>
        <strain evidence="1 2">S3</strain>
    </source>
</reference>
<dbReference type="RefSeq" id="WP_124230467.1">
    <property type="nucleotide sequence ID" value="NZ_RQKF01000032.1"/>
</dbReference>
<sequence length="322" mass="38224">MIKIDLGNKKGKIITLHKKDFGDNYIKITDELSKLSTHKNFYEYFYNGKDFTLNKIEKLICADTKKELLEQINIIEPLINKDSKIEKVSVEEIKKDIKAVFEHLFKNFSTRKWAYDFLQIVECKVCPYCNRSYTFTVRKGKYKSKPELDHYFSKNIYPYLAISIFNLIPSCSTCNKGKSDAENQYICYPYEESFDQLEKKISFTTEFDNLEAIFSDNKKLVVRLDSDDIQKQLYIDQYNSAFKIDALYEEHYDYVREIIQKAIIFDDNFFESIFSSVPELFNYSYDEVKQVIFANYLEPENMGKRPLAKMVQDILKEFYEVL</sequence>
<protein>
    <submittedName>
        <fullName evidence="1">Uncharacterized protein</fullName>
    </submittedName>
</protein>